<proteinExistence type="predicted"/>
<organism evidence="1">
    <name type="scientific">Anopheles atroparvus</name>
    <name type="common">European mosquito</name>
    <dbReference type="NCBI Taxonomy" id="41427"/>
    <lineage>
        <taxon>Eukaryota</taxon>
        <taxon>Metazoa</taxon>
        <taxon>Ecdysozoa</taxon>
        <taxon>Arthropoda</taxon>
        <taxon>Hexapoda</taxon>
        <taxon>Insecta</taxon>
        <taxon>Pterygota</taxon>
        <taxon>Neoptera</taxon>
        <taxon>Endopterygota</taxon>
        <taxon>Diptera</taxon>
        <taxon>Nematocera</taxon>
        <taxon>Culicoidea</taxon>
        <taxon>Culicidae</taxon>
        <taxon>Anophelinae</taxon>
        <taxon>Anopheles</taxon>
    </lineage>
</organism>
<dbReference type="EMBL" id="AXCP01007783">
    <property type="status" value="NOT_ANNOTATED_CDS"/>
    <property type="molecule type" value="Genomic_DNA"/>
</dbReference>
<dbReference type="EnsemblMetazoa" id="AATE003404-RA">
    <property type="protein sequence ID" value="AATE003404-PA.1"/>
    <property type="gene ID" value="AATE003404"/>
</dbReference>
<accession>A0A182IQ90</accession>
<sequence length="385" mass="41658">MVLGKLATLPPALTAEGPNAGHELRLAAAGESKTKENLRCRRLQQDTMEKEMELQHALELQKKKRQLKETVEQVKGKIMLGEAIESTTRTTSIELSGVARVEEWMKWAGNPQPVAEVAAPTTTSHCITSTPTVGAVANRSSSMIPPFQPTFPPATRGLCGALQSKVRSAVTVNNTMPVTTYPLLYPGATSGIATTVGPMPSFSASYPPPPVAHQPNLSHHSVPQCEGFPSAAALPPIRNQQYAHQYGMAGPSHTVACAGPSQQQLLARQVMPKDLPTFRGDPEDWPFFYCTFVNTTEACEYGDAENLARLQRALQGKAYEAVKSRLLLPGCVRSERPASVQNRRVIKCSGTATENNGTFSPLCEQVLANAPARFIVRCQIWATGE</sequence>
<dbReference type="STRING" id="41427.A0A182IQ90"/>
<dbReference type="AlphaFoldDB" id="A0A182IQ90"/>
<evidence type="ECO:0000313" key="1">
    <source>
        <dbReference type="EnsemblMetazoa" id="AATE003404-PA.1"/>
    </source>
</evidence>
<reference evidence="1" key="1">
    <citation type="submission" date="2022-08" db="UniProtKB">
        <authorList>
            <consortium name="EnsemblMetazoa"/>
        </authorList>
    </citation>
    <scope>IDENTIFICATION</scope>
    <source>
        <strain evidence="1">EBRO</strain>
    </source>
</reference>
<protein>
    <submittedName>
        <fullName evidence="1">Uncharacterized protein</fullName>
    </submittedName>
</protein>
<name>A0A182IQ90_ANOAO</name>
<dbReference type="VEuPathDB" id="VectorBase:AATE003404"/>